<dbReference type="AlphaFoldDB" id="A0A4R8QS75"/>
<feature type="region of interest" description="Disordered" evidence="1">
    <location>
        <begin position="61"/>
        <end position="136"/>
    </location>
</feature>
<evidence type="ECO:0000256" key="1">
    <source>
        <dbReference type="SAM" id="MobiDB-lite"/>
    </source>
</evidence>
<dbReference type="EMBL" id="RYZW01000111">
    <property type="protein sequence ID" value="TDZ46902.1"/>
    <property type="molecule type" value="Genomic_DNA"/>
</dbReference>
<dbReference type="Proteomes" id="UP000295703">
    <property type="component" value="Unassembled WGS sequence"/>
</dbReference>
<sequence>MACPPVGCTGTFARENVFFSTWASGEEFVRPLEAARLPTLAYTGFSMRMDSSRMIEVGMDTDEQRQQIGSESSTEHTQKIGGLAGGEAISAAETGPPPASVARAGFGALRDDPDTRAASPASFGTNDEKNTTRKLG</sequence>
<gene>
    <name evidence="2" type="ORF">CTRI78_v008835</name>
</gene>
<name>A0A4R8QS75_COLTR</name>
<organism evidence="2 3">
    <name type="scientific">Colletotrichum trifolii</name>
    <dbReference type="NCBI Taxonomy" id="5466"/>
    <lineage>
        <taxon>Eukaryota</taxon>
        <taxon>Fungi</taxon>
        <taxon>Dikarya</taxon>
        <taxon>Ascomycota</taxon>
        <taxon>Pezizomycotina</taxon>
        <taxon>Sordariomycetes</taxon>
        <taxon>Hypocreomycetidae</taxon>
        <taxon>Glomerellales</taxon>
        <taxon>Glomerellaceae</taxon>
        <taxon>Colletotrichum</taxon>
        <taxon>Colletotrichum orbiculare species complex</taxon>
    </lineage>
</organism>
<reference evidence="2 3" key="1">
    <citation type="submission" date="2018-12" db="EMBL/GenBank/DDBJ databases">
        <title>Genome sequence and assembly of Colletotrichum trifolii.</title>
        <authorList>
            <person name="Gan P."/>
            <person name="Shirasu K."/>
        </authorList>
    </citation>
    <scope>NUCLEOTIDE SEQUENCE [LARGE SCALE GENOMIC DNA]</scope>
    <source>
        <strain evidence="2 3">543-2</strain>
    </source>
</reference>
<evidence type="ECO:0000313" key="3">
    <source>
        <dbReference type="Proteomes" id="UP000295703"/>
    </source>
</evidence>
<accession>A0A4R8QS75</accession>
<keyword evidence="3" id="KW-1185">Reference proteome</keyword>
<comment type="caution">
    <text evidence="2">The sequence shown here is derived from an EMBL/GenBank/DDBJ whole genome shotgun (WGS) entry which is preliminary data.</text>
</comment>
<proteinExistence type="predicted"/>
<protein>
    <submittedName>
        <fullName evidence="2">Uncharacterized protein</fullName>
    </submittedName>
</protein>
<feature type="compositionally biased region" description="Basic and acidic residues" evidence="1">
    <location>
        <begin position="126"/>
        <end position="136"/>
    </location>
</feature>
<evidence type="ECO:0000313" key="2">
    <source>
        <dbReference type="EMBL" id="TDZ46902.1"/>
    </source>
</evidence>